<reference evidence="1 2" key="1">
    <citation type="submission" date="2024-05" db="EMBL/GenBank/DDBJ databases">
        <title>Genome sequencing and assembly of Indian major carp, Cirrhinus mrigala (Hamilton, 1822).</title>
        <authorList>
            <person name="Mohindra V."/>
            <person name="Chowdhury L.M."/>
            <person name="Lal K."/>
            <person name="Jena J.K."/>
        </authorList>
    </citation>
    <scope>NUCLEOTIDE SEQUENCE [LARGE SCALE GENOMIC DNA]</scope>
    <source>
        <strain evidence="1">CM1030</strain>
        <tissue evidence="1">Blood</tissue>
    </source>
</reference>
<dbReference type="InterPro" id="IPR052231">
    <property type="entry name" value="Rho_GEF_signaling-related"/>
</dbReference>
<protein>
    <submittedName>
        <fullName evidence="1">Uncharacterized protein</fullName>
    </submittedName>
</protein>
<dbReference type="Proteomes" id="UP001529510">
    <property type="component" value="Unassembled WGS sequence"/>
</dbReference>
<name>A0ABD0QSD3_CIRMR</name>
<accession>A0ABD0QSD3</accession>
<dbReference type="AlphaFoldDB" id="A0ABD0QSD3"/>
<sequence length="66" mass="7261">DSESLDNCIQSTLSALYPPFEATAATVLCQVLDVVETTYRGDGLRYIIDFLVPAKHILQSIQQDAC</sequence>
<evidence type="ECO:0000313" key="1">
    <source>
        <dbReference type="EMBL" id="KAL0188953.1"/>
    </source>
</evidence>
<gene>
    <name evidence="1" type="ORF">M9458_016052</name>
</gene>
<keyword evidence="2" id="KW-1185">Reference proteome</keyword>
<feature type="non-terminal residue" evidence="1">
    <location>
        <position position="66"/>
    </location>
</feature>
<organism evidence="1 2">
    <name type="scientific">Cirrhinus mrigala</name>
    <name type="common">Mrigala</name>
    <dbReference type="NCBI Taxonomy" id="683832"/>
    <lineage>
        <taxon>Eukaryota</taxon>
        <taxon>Metazoa</taxon>
        <taxon>Chordata</taxon>
        <taxon>Craniata</taxon>
        <taxon>Vertebrata</taxon>
        <taxon>Euteleostomi</taxon>
        <taxon>Actinopterygii</taxon>
        <taxon>Neopterygii</taxon>
        <taxon>Teleostei</taxon>
        <taxon>Ostariophysi</taxon>
        <taxon>Cypriniformes</taxon>
        <taxon>Cyprinidae</taxon>
        <taxon>Labeoninae</taxon>
        <taxon>Labeonini</taxon>
        <taxon>Cirrhinus</taxon>
    </lineage>
</organism>
<evidence type="ECO:0000313" key="2">
    <source>
        <dbReference type="Proteomes" id="UP001529510"/>
    </source>
</evidence>
<proteinExistence type="predicted"/>
<dbReference type="EMBL" id="JAMKFB020000007">
    <property type="protein sequence ID" value="KAL0188953.1"/>
    <property type="molecule type" value="Genomic_DNA"/>
</dbReference>
<comment type="caution">
    <text evidence="1">The sequence shown here is derived from an EMBL/GenBank/DDBJ whole genome shotgun (WGS) entry which is preliminary data.</text>
</comment>
<dbReference type="PANTHER" id="PTHR45845">
    <property type="entry name" value="RHO GUANINE NUCLEOTIDE EXCHANGE FACTOR-RELATED"/>
    <property type="match status" value="1"/>
</dbReference>
<dbReference type="PANTHER" id="PTHR45845:SF4">
    <property type="entry name" value="PLECKSTRIN HOMOLOGY DOMAIN CONTAINING, FAMILY G (WITH RHOGEF DOMAIN) MEMBER 4"/>
    <property type="match status" value="1"/>
</dbReference>
<feature type="non-terminal residue" evidence="1">
    <location>
        <position position="1"/>
    </location>
</feature>